<feature type="region of interest" description="Disordered" evidence="7">
    <location>
        <begin position="1"/>
        <end position="20"/>
    </location>
</feature>
<dbReference type="PROSITE" id="PS50850">
    <property type="entry name" value="MFS"/>
    <property type="match status" value="1"/>
</dbReference>
<dbReference type="EMBL" id="ML178821">
    <property type="protein sequence ID" value="TFL03172.1"/>
    <property type="molecule type" value="Genomic_DNA"/>
</dbReference>
<feature type="transmembrane region" description="Helical" evidence="8">
    <location>
        <begin position="450"/>
        <end position="472"/>
    </location>
</feature>
<keyword evidence="4 8" id="KW-0812">Transmembrane</keyword>
<dbReference type="PANTHER" id="PTHR23511">
    <property type="entry name" value="SYNAPTIC VESICLE GLYCOPROTEIN 2"/>
    <property type="match status" value="1"/>
</dbReference>
<evidence type="ECO:0000256" key="6">
    <source>
        <dbReference type="ARBA" id="ARBA00023136"/>
    </source>
</evidence>
<dbReference type="GO" id="GO:0022857">
    <property type="term" value="F:transmembrane transporter activity"/>
    <property type="evidence" value="ECO:0007669"/>
    <property type="project" value="InterPro"/>
</dbReference>
<feature type="transmembrane region" description="Helical" evidence="8">
    <location>
        <begin position="169"/>
        <end position="194"/>
    </location>
</feature>
<keyword evidence="11" id="KW-1185">Reference proteome</keyword>
<feature type="transmembrane region" description="Helical" evidence="8">
    <location>
        <begin position="201"/>
        <end position="224"/>
    </location>
</feature>
<evidence type="ECO:0000256" key="4">
    <source>
        <dbReference type="ARBA" id="ARBA00022692"/>
    </source>
</evidence>
<dbReference type="FunFam" id="1.20.1250.20:FF:000171">
    <property type="entry name" value="MFS general substrate transporter"/>
    <property type="match status" value="1"/>
</dbReference>
<dbReference type="GO" id="GO:0016020">
    <property type="term" value="C:membrane"/>
    <property type="evidence" value="ECO:0007669"/>
    <property type="project" value="UniProtKB-SubCell"/>
</dbReference>
<evidence type="ECO:0000313" key="11">
    <source>
        <dbReference type="Proteomes" id="UP000305067"/>
    </source>
</evidence>
<keyword evidence="3" id="KW-0813">Transport</keyword>
<dbReference type="InterPro" id="IPR036259">
    <property type="entry name" value="MFS_trans_sf"/>
</dbReference>
<gene>
    <name evidence="10" type="ORF">BDV98DRAFT_611950</name>
</gene>
<evidence type="ECO:0000256" key="1">
    <source>
        <dbReference type="ARBA" id="ARBA00004141"/>
    </source>
</evidence>
<dbReference type="CDD" id="cd17316">
    <property type="entry name" value="MFS_SV2_like"/>
    <property type="match status" value="1"/>
</dbReference>
<dbReference type="SUPFAM" id="SSF103473">
    <property type="entry name" value="MFS general substrate transporter"/>
    <property type="match status" value="1"/>
</dbReference>
<feature type="transmembrane region" description="Helical" evidence="8">
    <location>
        <begin position="484"/>
        <end position="508"/>
    </location>
</feature>
<comment type="similarity">
    <text evidence="2">Belongs to the major facilitator superfamily.</text>
</comment>
<name>A0A5C3QMZ3_9AGAR</name>
<comment type="subcellular location">
    <subcellularLocation>
        <location evidence="1">Membrane</location>
        <topology evidence="1">Multi-pass membrane protein</topology>
    </subcellularLocation>
</comment>
<dbReference type="InterPro" id="IPR020846">
    <property type="entry name" value="MFS_dom"/>
</dbReference>
<evidence type="ECO:0000256" key="8">
    <source>
        <dbReference type="SAM" id="Phobius"/>
    </source>
</evidence>
<feature type="transmembrane region" description="Helical" evidence="8">
    <location>
        <begin position="114"/>
        <end position="133"/>
    </location>
</feature>
<dbReference type="InterPro" id="IPR005828">
    <property type="entry name" value="MFS_sugar_transport-like"/>
</dbReference>
<evidence type="ECO:0000256" key="2">
    <source>
        <dbReference type="ARBA" id="ARBA00008335"/>
    </source>
</evidence>
<accession>A0A5C3QMZ3</accession>
<evidence type="ECO:0000256" key="5">
    <source>
        <dbReference type="ARBA" id="ARBA00022989"/>
    </source>
</evidence>
<dbReference type="Pfam" id="PF00083">
    <property type="entry name" value="Sugar_tr"/>
    <property type="match status" value="1"/>
</dbReference>
<dbReference type="PANTHER" id="PTHR23511:SF12">
    <property type="entry name" value="TRANSPORTER, PUTATIVE (AFU_ORTHOLOGUE AFUA_7G01740)-RELATED"/>
    <property type="match status" value="1"/>
</dbReference>
<keyword evidence="6 8" id="KW-0472">Membrane</keyword>
<organism evidence="10 11">
    <name type="scientific">Pterulicium gracile</name>
    <dbReference type="NCBI Taxonomy" id="1884261"/>
    <lineage>
        <taxon>Eukaryota</taxon>
        <taxon>Fungi</taxon>
        <taxon>Dikarya</taxon>
        <taxon>Basidiomycota</taxon>
        <taxon>Agaricomycotina</taxon>
        <taxon>Agaricomycetes</taxon>
        <taxon>Agaricomycetidae</taxon>
        <taxon>Agaricales</taxon>
        <taxon>Pleurotineae</taxon>
        <taxon>Pterulaceae</taxon>
        <taxon>Pterulicium</taxon>
    </lineage>
</organism>
<evidence type="ECO:0000256" key="3">
    <source>
        <dbReference type="ARBA" id="ARBA00022448"/>
    </source>
</evidence>
<reference evidence="10 11" key="1">
    <citation type="journal article" date="2019" name="Nat. Ecol. Evol.">
        <title>Megaphylogeny resolves global patterns of mushroom evolution.</title>
        <authorList>
            <person name="Varga T."/>
            <person name="Krizsan K."/>
            <person name="Foldi C."/>
            <person name="Dima B."/>
            <person name="Sanchez-Garcia M."/>
            <person name="Sanchez-Ramirez S."/>
            <person name="Szollosi G.J."/>
            <person name="Szarkandi J.G."/>
            <person name="Papp V."/>
            <person name="Albert L."/>
            <person name="Andreopoulos W."/>
            <person name="Angelini C."/>
            <person name="Antonin V."/>
            <person name="Barry K.W."/>
            <person name="Bougher N.L."/>
            <person name="Buchanan P."/>
            <person name="Buyck B."/>
            <person name="Bense V."/>
            <person name="Catcheside P."/>
            <person name="Chovatia M."/>
            <person name="Cooper J."/>
            <person name="Damon W."/>
            <person name="Desjardin D."/>
            <person name="Finy P."/>
            <person name="Geml J."/>
            <person name="Haridas S."/>
            <person name="Hughes K."/>
            <person name="Justo A."/>
            <person name="Karasinski D."/>
            <person name="Kautmanova I."/>
            <person name="Kiss B."/>
            <person name="Kocsube S."/>
            <person name="Kotiranta H."/>
            <person name="LaButti K.M."/>
            <person name="Lechner B.E."/>
            <person name="Liimatainen K."/>
            <person name="Lipzen A."/>
            <person name="Lukacs Z."/>
            <person name="Mihaltcheva S."/>
            <person name="Morgado L.N."/>
            <person name="Niskanen T."/>
            <person name="Noordeloos M.E."/>
            <person name="Ohm R.A."/>
            <person name="Ortiz-Santana B."/>
            <person name="Ovrebo C."/>
            <person name="Racz N."/>
            <person name="Riley R."/>
            <person name="Savchenko A."/>
            <person name="Shiryaev A."/>
            <person name="Soop K."/>
            <person name="Spirin V."/>
            <person name="Szebenyi C."/>
            <person name="Tomsovsky M."/>
            <person name="Tulloss R.E."/>
            <person name="Uehling J."/>
            <person name="Grigoriev I.V."/>
            <person name="Vagvolgyi C."/>
            <person name="Papp T."/>
            <person name="Martin F.M."/>
            <person name="Miettinen O."/>
            <person name="Hibbett D.S."/>
            <person name="Nagy L.G."/>
        </authorList>
    </citation>
    <scope>NUCLEOTIDE SEQUENCE [LARGE SCALE GENOMIC DNA]</scope>
    <source>
        <strain evidence="10 11">CBS 309.79</strain>
    </source>
</reference>
<dbReference type="OrthoDB" id="3936150at2759"/>
<feature type="transmembrane region" description="Helical" evidence="8">
    <location>
        <begin position="87"/>
        <end position="108"/>
    </location>
</feature>
<protein>
    <submittedName>
        <fullName evidence="10">Major facilitator superfamily domain-containing protein</fullName>
    </submittedName>
</protein>
<dbReference type="Gene3D" id="1.20.1250.20">
    <property type="entry name" value="MFS general substrate transporter like domains"/>
    <property type="match status" value="1"/>
</dbReference>
<feature type="transmembrane region" description="Helical" evidence="8">
    <location>
        <begin position="399"/>
        <end position="418"/>
    </location>
</feature>
<sequence length="541" mass="58321">MSTTPEKHTGSPVAEKELSEKGTGYKNTEAGLADIRTSALASNDTLYSADDLGGDEVYLAKIRLFNQALTEGGFGWYQIKLFCLTGLGYAADNAFPVLTSLILTPIAFEFSPASPAYLTLAQNLGLLVGAFVFSLSSDIFGRKLIFNLTLGVAGIFVLVAGSSPNFTAAAFFAALWSVGVGGNIAVDSACFIEVCPASHQWLLTVLTGWWAAGQILVTGIAWALVPPRSCESAEDCPRSSNQGWRNLCFTMGAIFVAFWALRFFAMNFYESPKYLIGKGRDEEAIANWHAICKVNKRETSLTLEHLREIDAKFGVDYDARKTENDRKKSVQEHFGKFSLEHIKGLFVTKKMAWATSVLLIVWAIIGLAFPLYNAFLPYYLRTRVTDGDSSTYRAYRDSLIIAVVGFPASIIGGLLVRLPRLGRRGTLAISTVLTGVFILCSTTSKTSNALLGWNCGYSFTSGILYAVLYGLAPEVFPSKHRGTGNGLVATANRVFGVLAPAIVISGGITTSVPIWIAGALFIAGGLFSLLLPFDTVGKASV</sequence>
<keyword evidence="5 8" id="KW-1133">Transmembrane helix</keyword>
<evidence type="ECO:0000256" key="7">
    <source>
        <dbReference type="SAM" id="MobiDB-lite"/>
    </source>
</evidence>
<feature type="transmembrane region" description="Helical" evidence="8">
    <location>
        <begin position="145"/>
        <end position="163"/>
    </location>
</feature>
<evidence type="ECO:0000313" key="10">
    <source>
        <dbReference type="EMBL" id="TFL03172.1"/>
    </source>
</evidence>
<feature type="transmembrane region" description="Helical" evidence="8">
    <location>
        <begin position="352"/>
        <end position="379"/>
    </location>
</feature>
<dbReference type="AlphaFoldDB" id="A0A5C3QMZ3"/>
<evidence type="ECO:0000259" key="9">
    <source>
        <dbReference type="PROSITE" id="PS50850"/>
    </source>
</evidence>
<proteinExistence type="inferred from homology"/>
<feature type="transmembrane region" description="Helical" evidence="8">
    <location>
        <begin position="244"/>
        <end position="265"/>
    </location>
</feature>
<feature type="transmembrane region" description="Helical" evidence="8">
    <location>
        <begin position="514"/>
        <end position="533"/>
    </location>
</feature>
<feature type="domain" description="Major facilitator superfamily (MFS) profile" evidence="9">
    <location>
        <begin position="78"/>
        <end position="536"/>
    </location>
</feature>
<dbReference type="Proteomes" id="UP000305067">
    <property type="component" value="Unassembled WGS sequence"/>
</dbReference>